<gene>
    <name evidence="2" type="ORF">ACFO3L_10735</name>
</gene>
<dbReference type="InterPro" id="IPR025948">
    <property type="entry name" value="HTH-like_dom"/>
</dbReference>
<evidence type="ECO:0000259" key="1">
    <source>
        <dbReference type="Pfam" id="PF13276"/>
    </source>
</evidence>
<reference evidence="3" key="1">
    <citation type="journal article" date="2019" name="Int. J. Syst. Evol. Microbiol.">
        <title>The Global Catalogue of Microorganisms (GCM) 10K type strain sequencing project: providing services to taxonomists for standard genome sequencing and annotation.</title>
        <authorList>
            <consortium name="The Broad Institute Genomics Platform"/>
            <consortium name="The Broad Institute Genome Sequencing Center for Infectious Disease"/>
            <person name="Wu L."/>
            <person name="Ma J."/>
        </authorList>
    </citation>
    <scope>NUCLEOTIDE SEQUENCE [LARGE SCALE GENOMIC DNA]</scope>
    <source>
        <strain evidence="3">CGMCC 1.19061</strain>
    </source>
</reference>
<name>A0ABV9M8X7_9ENTE</name>
<comment type="caution">
    <text evidence="2">The sequence shown here is derived from an EMBL/GenBank/DDBJ whole genome shotgun (WGS) entry which is preliminary data.</text>
</comment>
<sequence length="71" mass="8473">MADLIQYIHEADDEKGYRRIRDDLVQDFGLHVNDKRVLRICRMRQIKSTVKHRPMGLQRVRKSLILSPKNT</sequence>
<dbReference type="Pfam" id="PF13276">
    <property type="entry name" value="HTH_21"/>
    <property type="match status" value="1"/>
</dbReference>
<dbReference type="EMBL" id="JBHSGT010000063">
    <property type="protein sequence ID" value="MFC4711078.1"/>
    <property type="molecule type" value="Genomic_DNA"/>
</dbReference>
<feature type="domain" description="HTH-like" evidence="1">
    <location>
        <begin position="3"/>
        <end position="53"/>
    </location>
</feature>
<organism evidence="2 3">
    <name type="scientific">Enterococcus eurekensis</name>
    <dbReference type="NCBI Taxonomy" id="1159753"/>
    <lineage>
        <taxon>Bacteria</taxon>
        <taxon>Bacillati</taxon>
        <taxon>Bacillota</taxon>
        <taxon>Bacilli</taxon>
        <taxon>Lactobacillales</taxon>
        <taxon>Enterococcaceae</taxon>
        <taxon>Enterococcus</taxon>
    </lineage>
</organism>
<dbReference type="Proteomes" id="UP001596026">
    <property type="component" value="Unassembled WGS sequence"/>
</dbReference>
<evidence type="ECO:0000313" key="3">
    <source>
        <dbReference type="Proteomes" id="UP001596026"/>
    </source>
</evidence>
<evidence type="ECO:0000313" key="2">
    <source>
        <dbReference type="EMBL" id="MFC4711078.1"/>
    </source>
</evidence>
<accession>A0ABV9M8X7</accession>
<protein>
    <submittedName>
        <fullName evidence="2">Transposase</fullName>
    </submittedName>
</protein>
<proteinExistence type="predicted"/>
<dbReference type="RefSeq" id="WP_379967276.1">
    <property type="nucleotide sequence ID" value="NZ_JBHSGT010000063.1"/>
</dbReference>
<keyword evidence="3" id="KW-1185">Reference proteome</keyword>